<evidence type="ECO:0000256" key="8">
    <source>
        <dbReference type="ARBA" id="ARBA00034708"/>
    </source>
</evidence>
<proteinExistence type="inferred from homology"/>
<evidence type="ECO:0000256" key="7">
    <source>
        <dbReference type="ARBA" id="ARBA00023136"/>
    </source>
</evidence>
<evidence type="ECO:0000256" key="5">
    <source>
        <dbReference type="ARBA" id="ARBA00022989"/>
    </source>
</evidence>
<feature type="transmembrane region" description="Helical" evidence="9">
    <location>
        <begin position="198"/>
        <end position="218"/>
    </location>
</feature>
<reference evidence="10" key="1">
    <citation type="submission" date="2021-11" db="EMBL/GenBank/DDBJ databases">
        <title>Description of novel Chryseobacterium species.</title>
        <authorList>
            <person name="Saticioglu I.B."/>
            <person name="Ay H."/>
            <person name="Altun S."/>
            <person name="Duman M."/>
        </authorList>
    </citation>
    <scope>NUCLEOTIDE SEQUENCE</scope>
    <source>
        <strain evidence="10">C-39</strain>
    </source>
</reference>
<evidence type="ECO:0000313" key="10">
    <source>
        <dbReference type="EMBL" id="MCC9036238.1"/>
    </source>
</evidence>
<evidence type="ECO:0000256" key="6">
    <source>
        <dbReference type="ARBA" id="ARBA00023065"/>
    </source>
</evidence>
<evidence type="ECO:0000256" key="3">
    <source>
        <dbReference type="ARBA" id="ARBA00022475"/>
    </source>
</evidence>
<dbReference type="RefSeq" id="WP_210787965.1">
    <property type="nucleotide sequence ID" value="NZ_JAJJML010000001.1"/>
</dbReference>
<sequence>MIINRKIPFKFLLNEIKLPLFAVALLGTAFGLLPRYYSEYTPDVSIQIASTLGIAISILLSYKINQSYNRWWEARTIWGSIVNDSRTLILRLQLYLGNENGHLQKISYYQIAWNYALEKSLRNQDAWSNFEGLLNDDDIAEIKRHSNIPLAISHLQLKAVKALFEKNLIDDLGRLQLENTINNLLASMGKTERIKNTIFPPTFGQILHIAIYLFVVLLSLSSSFHQNIDIVLQVFILISISMMFFFLEMLAHRLQNPFNNSPTDTPISALSRTIEINIRQLLNETEIPKSIEAQGFYLM</sequence>
<evidence type="ECO:0000256" key="9">
    <source>
        <dbReference type="SAM" id="Phobius"/>
    </source>
</evidence>
<evidence type="ECO:0008006" key="12">
    <source>
        <dbReference type="Google" id="ProtNLM"/>
    </source>
</evidence>
<dbReference type="GO" id="GO:0005254">
    <property type="term" value="F:chloride channel activity"/>
    <property type="evidence" value="ECO:0007669"/>
    <property type="project" value="InterPro"/>
</dbReference>
<organism evidence="10 11">
    <name type="scientific">Chryseobacterium muglaense</name>
    <dbReference type="NCBI Taxonomy" id="2893752"/>
    <lineage>
        <taxon>Bacteria</taxon>
        <taxon>Pseudomonadati</taxon>
        <taxon>Bacteroidota</taxon>
        <taxon>Flavobacteriia</taxon>
        <taxon>Flavobacteriales</taxon>
        <taxon>Weeksellaceae</taxon>
        <taxon>Chryseobacterium group</taxon>
        <taxon>Chryseobacterium</taxon>
    </lineage>
</organism>
<dbReference type="PANTHER" id="PTHR33281">
    <property type="entry name" value="UPF0187 PROTEIN YNEE"/>
    <property type="match status" value="1"/>
</dbReference>
<dbReference type="EMBL" id="JAJJML010000001">
    <property type="protein sequence ID" value="MCC9036238.1"/>
    <property type="molecule type" value="Genomic_DNA"/>
</dbReference>
<keyword evidence="6" id="KW-0406">Ion transport</keyword>
<dbReference type="InterPro" id="IPR044669">
    <property type="entry name" value="YneE/VCCN1/2-like"/>
</dbReference>
<evidence type="ECO:0000256" key="2">
    <source>
        <dbReference type="ARBA" id="ARBA00022448"/>
    </source>
</evidence>
<protein>
    <recommendedName>
        <fullName evidence="12">Bestrophin, RFP-TM, chloride channel</fullName>
    </recommendedName>
</protein>
<evidence type="ECO:0000256" key="1">
    <source>
        <dbReference type="ARBA" id="ARBA00004651"/>
    </source>
</evidence>
<gene>
    <name evidence="10" type="ORF">LNP80_18630</name>
</gene>
<dbReference type="Pfam" id="PF25539">
    <property type="entry name" value="Bestrophin_2"/>
    <property type="match status" value="1"/>
</dbReference>
<keyword evidence="2" id="KW-0813">Transport</keyword>
<comment type="similarity">
    <text evidence="8">Belongs to the anion channel-forming bestrophin (TC 1.A.46) family.</text>
</comment>
<feature type="transmembrane region" description="Helical" evidence="9">
    <location>
        <begin position="230"/>
        <end position="251"/>
    </location>
</feature>
<accession>A0A9Q3UV53</accession>
<evidence type="ECO:0000256" key="4">
    <source>
        <dbReference type="ARBA" id="ARBA00022692"/>
    </source>
</evidence>
<name>A0A9Q3UV53_9FLAO</name>
<evidence type="ECO:0000313" key="11">
    <source>
        <dbReference type="Proteomes" id="UP001107960"/>
    </source>
</evidence>
<dbReference type="AlphaFoldDB" id="A0A9Q3UV53"/>
<keyword evidence="5 9" id="KW-1133">Transmembrane helix</keyword>
<comment type="caution">
    <text evidence="10">The sequence shown here is derived from an EMBL/GenBank/DDBJ whole genome shotgun (WGS) entry which is preliminary data.</text>
</comment>
<keyword evidence="7 9" id="KW-0472">Membrane</keyword>
<feature type="transmembrane region" description="Helical" evidence="9">
    <location>
        <begin position="44"/>
        <end position="62"/>
    </location>
</feature>
<dbReference type="Proteomes" id="UP001107960">
    <property type="component" value="Unassembled WGS sequence"/>
</dbReference>
<feature type="transmembrane region" description="Helical" evidence="9">
    <location>
        <begin position="20"/>
        <end position="38"/>
    </location>
</feature>
<dbReference type="GO" id="GO:0005886">
    <property type="term" value="C:plasma membrane"/>
    <property type="evidence" value="ECO:0007669"/>
    <property type="project" value="UniProtKB-SubCell"/>
</dbReference>
<keyword evidence="4 9" id="KW-0812">Transmembrane</keyword>
<comment type="subcellular location">
    <subcellularLocation>
        <location evidence="1">Cell membrane</location>
        <topology evidence="1">Multi-pass membrane protein</topology>
    </subcellularLocation>
</comment>
<dbReference type="PANTHER" id="PTHR33281:SF19">
    <property type="entry name" value="VOLTAGE-DEPENDENT ANION CHANNEL-FORMING PROTEIN YNEE"/>
    <property type="match status" value="1"/>
</dbReference>
<keyword evidence="3" id="KW-1003">Cell membrane</keyword>